<organism evidence="1 2">
    <name type="scientific">Didymella glomerata</name>
    <dbReference type="NCBI Taxonomy" id="749621"/>
    <lineage>
        <taxon>Eukaryota</taxon>
        <taxon>Fungi</taxon>
        <taxon>Dikarya</taxon>
        <taxon>Ascomycota</taxon>
        <taxon>Pezizomycotina</taxon>
        <taxon>Dothideomycetes</taxon>
        <taxon>Pleosporomycetidae</taxon>
        <taxon>Pleosporales</taxon>
        <taxon>Pleosporineae</taxon>
        <taxon>Didymellaceae</taxon>
        <taxon>Didymella</taxon>
    </lineage>
</organism>
<comment type="caution">
    <text evidence="1">The sequence shown here is derived from an EMBL/GenBank/DDBJ whole genome shotgun (WGS) entry which is preliminary data.</text>
</comment>
<evidence type="ECO:0000313" key="1">
    <source>
        <dbReference type="EMBL" id="KAJ4331367.1"/>
    </source>
</evidence>
<reference evidence="1" key="1">
    <citation type="submission" date="2022-10" db="EMBL/GenBank/DDBJ databases">
        <title>Tapping the CABI collections for fungal endophytes: first genome assemblies for Collariella, Neodidymelliopsis, Ascochyta clinopodiicola, Didymella pomorum, Didymosphaeria variabile, Neocosmospora piperis and Neocucurbitaria cava.</title>
        <authorList>
            <person name="Hill R."/>
        </authorList>
    </citation>
    <scope>NUCLEOTIDE SEQUENCE</scope>
    <source>
        <strain evidence="1">IMI 360193</strain>
    </source>
</reference>
<dbReference type="EMBL" id="JAPEUV010000152">
    <property type="protein sequence ID" value="KAJ4331367.1"/>
    <property type="molecule type" value="Genomic_DNA"/>
</dbReference>
<sequence length="193" mass="22037">MSATNELLEQWRVEGKLDTSGVPKDELAMTLVLLYLRGDTHDKKQSFCPKLQQKKAADVSFQRAVIAELYLNSNDFKMTPAVVETIYEWTLTESPLRKFAGRCWLARWCKNRDECCTMPAEFRAELAAAEQERGCKPGWVISYVLSFLDRKELIGMVLDADAMVLQLKDQSYPIATLEQNLVVGGMCPHWVPW</sequence>
<dbReference type="Proteomes" id="UP001140562">
    <property type="component" value="Unassembled WGS sequence"/>
</dbReference>
<name>A0A9W8WS17_9PLEO</name>
<keyword evidence="2" id="KW-1185">Reference proteome</keyword>
<accession>A0A9W8WS17</accession>
<protein>
    <submittedName>
        <fullName evidence="1">Uncharacterized protein</fullName>
    </submittedName>
</protein>
<evidence type="ECO:0000313" key="2">
    <source>
        <dbReference type="Proteomes" id="UP001140562"/>
    </source>
</evidence>
<proteinExistence type="predicted"/>
<gene>
    <name evidence="1" type="ORF">N0V87_009211</name>
</gene>
<dbReference type="AlphaFoldDB" id="A0A9W8WS17"/>